<comment type="subcellular location">
    <subcellularLocation>
        <location evidence="1">Cytoplasm</location>
    </subcellularLocation>
</comment>
<dbReference type="Pfam" id="PF00225">
    <property type="entry name" value="Kinesin"/>
    <property type="match status" value="1"/>
</dbReference>
<evidence type="ECO:0000259" key="10">
    <source>
        <dbReference type="PROSITE" id="PS50067"/>
    </source>
</evidence>
<organism evidence="11 12">
    <name type="scientific">Diutina rugosa</name>
    <name type="common">Yeast</name>
    <name type="synonym">Candida rugosa</name>
    <dbReference type="NCBI Taxonomy" id="5481"/>
    <lineage>
        <taxon>Eukaryota</taxon>
        <taxon>Fungi</taxon>
        <taxon>Dikarya</taxon>
        <taxon>Ascomycota</taxon>
        <taxon>Saccharomycotina</taxon>
        <taxon>Pichiomycetes</taxon>
        <taxon>Debaryomycetaceae</taxon>
        <taxon>Diutina</taxon>
    </lineage>
</organism>
<feature type="domain" description="Kinesin motor" evidence="10">
    <location>
        <begin position="49"/>
        <end position="402"/>
    </location>
</feature>
<keyword evidence="2" id="KW-0963">Cytoplasm</keyword>
<dbReference type="GO" id="GO:0008017">
    <property type="term" value="F:microtubule binding"/>
    <property type="evidence" value="ECO:0007669"/>
    <property type="project" value="InterPro"/>
</dbReference>
<keyword evidence="5 8" id="KW-0175">Coiled coil</keyword>
<dbReference type="GO" id="GO:0005524">
    <property type="term" value="F:ATP binding"/>
    <property type="evidence" value="ECO:0007669"/>
    <property type="project" value="UniProtKB-UniRule"/>
</dbReference>
<comment type="caution">
    <text evidence="11">The sequence shown here is derived from an EMBL/GenBank/DDBJ whole genome shotgun (WGS) entry which is preliminary data.</text>
</comment>
<feature type="region of interest" description="Disordered" evidence="9">
    <location>
        <begin position="195"/>
        <end position="219"/>
    </location>
</feature>
<dbReference type="OrthoDB" id="3176171at2759"/>
<dbReference type="EMBL" id="SWFT01000165">
    <property type="protein sequence ID" value="KAA8896420.1"/>
    <property type="molecule type" value="Genomic_DNA"/>
</dbReference>
<evidence type="ECO:0000256" key="2">
    <source>
        <dbReference type="ARBA" id="ARBA00022490"/>
    </source>
</evidence>
<feature type="compositionally biased region" description="Low complexity" evidence="9">
    <location>
        <begin position="457"/>
        <end position="485"/>
    </location>
</feature>
<feature type="binding site" evidence="6">
    <location>
        <begin position="130"/>
        <end position="137"/>
    </location>
    <ligand>
        <name>ATP</name>
        <dbReference type="ChEBI" id="CHEBI:30616"/>
    </ligand>
</feature>
<evidence type="ECO:0000256" key="9">
    <source>
        <dbReference type="SAM" id="MobiDB-lite"/>
    </source>
</evidence>
<dbReference type="PRINTS" id="PR00380">
    <property type="entry name" value="KINESINHEAVY"/>
</dbReference>
<dbReference type="InterPro" id="IPR036961">
    <property type="entry name" value="Kinesin_motor_dom_sf"/>
</dbReference>
<dbReference type="Proteomes" id="UP000449547">
    <property type="component" value="Unassembled WGS sequence"/>
</dbReference>
<dbReference type="InterPro" id="IPR027417">
    <property type="entry name" value="P-loop_NTPase"/>
</dbReference>
<dbReference type="RefSeq" id="XP_034009399.1">
    <property type="nucleotide sequence ID" value="XM_034158813.1"/>
</dbReference>
<reference evidence="11 12" key="1">
    <citation type="submission" date="2019-07" db="EMBL/GenBank/DDBJ databases">
        <title>Genome assembly of two rare yeast pathogens: Diutina rugosa and Trichomonascus ciferrii.</title>
        <authorList>
            <person name="Mixao V."/>
            <person name="Saus E."/>
            <person name="Hansen A."/>
            <person name="Lass-Flor C."/>
            <person name="Gabaldon T."/>
        </authorList>
    </citation>
    <scope>NUCLEOTIDE SEQUENCE [LARGE SCALE GENOMIC DNA]</scope>
    <source>
        <strain evidence="11 12">CBS 613</strain>
    </source>
</reference>
<keyword evidence="6 7" id="KW-0505">Motor protein</keyword>
<comment type="similarity">
    <text evidence="6 7">Belongs to the TRAFAC class myosin-kinesin ATPase superfamily. Kinesin family.</text>
</comment>
<dbReference type="GO" id="GO:0051231">
    <property type="term" value="P:spindle elongation"/>
    <property type="evidence" value="ECO:0007669"/>
    <property type="project" value="TreeGrafter"/>
</dbReference>
<dbReference type="GO" id="GO:0005737">
    <property type="term" value="C:cytoplasm"/>
    <property type="evidence" value="ECO:0007669"/>
    <property type="project" value="UniProtKB-SubCell"/>
</dbReference>
<sequence>MSDASYDDDVSSDSSSQLTSPFNYSSPTPSERLPSAGNRRDSVVPSNNNINVICRFRPSLDQEQSRGGKVIVDTPTSTSCALQGRDTTANFTFDRVFGVDSAQHEVYQFSITQTVDDLMNGYNGTVLAYGQTGSGKSYTMMGSSLYDEDERGIIPRIAEDIFNHIGHGSSDIEYTVGVSYFEIYMEQIRDLLDDSNGPARTSQLRRQPSTASVSGVPGGDLVNTTPTKYHIHQDKTNGIYVKGLKQAFVASSEEMLTVLQKGLKNRTQGQTLMNSESSRSHAIFQIKLTQKHVATDITKRSQLFLVDLAGSEKVDKTGAVGQTLEEAKKINSSLSALGNVINSLTDGKSSHIPYRDSKLTRILQESLGGNSRTSLIINCSPSSLNEQETLSTLRFGTRAKNIKNSAHVNTEVSAANLKQRLAQMEKLNQQNQIYIRQLESELMSWRSGGQPPPSVPPSARSSVTLPNNHLHLSHHSSSVPGSSLSMIYSPSREFQSRLPGPSGRLSQIGSARDEIDRRDKKISELEEMLLSYRMDRLRNSHSEDSKLFGLESTLAQLNDKLTEMELVNVNLRKHLLISEKIIESRDIKINKLKSSLKDQQLMISRETLGFKSKLGDISSKLEYLNKQKEEEISIMKRNSAASSAAVSTMSSAHSDPSSREYPDIEKVPTHTTVEMSRSVRSSKSTTGASLASSRINTTSVTSFATTKKITDDVAPATQSPKLNFTQEYVSIGEFLAESRRRSKLLTPTIPPAGGEHDSSDTSGMFDEPTSPSSKSGLNLRIIKPFRGGSAANSVRSSKVESLS</sequence>
<feature type="region of interest" description="Disordered" evidence="9">
    <location>
        <begin position="1"/>
        <end position="44"/>
    </location>
</feature>
<dbReference type="OMA" id="ETLGFRN"/>
<evidence type="ECO:0000256" key="1">
    <source>
        <dbReference type="ARBA" id="ARBA00004496"/>
    </source>
</evidence>
<keyword evidence="7" id="KW-0493">Microtubule</keyword>
<dbReference type="AlphaFoldDB" id="A0A642UBW9"/>
<evidence type="ECO:0000256" key="3">
    <source>
        <dbReference type="ARBA" id="ARBA00022741"/>
    </source>
</evidence>
<evidence type="ECO:0000256" key="8">
    <source>
        <dbReference type="SAM" id="Coils"/>
    </source>
</evidence>
<keyword evidence="12" id="KW-1185">Reference proteome</keyword>
<gene>
    <name evidence="11" type="ORF">DIURU_005792</name>
</gene>
<dbReference type="PANTHER" id="PTHR47969:SF15">
    <property type="entry name" value="CHROMOSOME-ASSOCIATED KINESIN KIF4A-RELATED"/>
    <property type="match status" value="1"/>
</dbReference>
<dbReference type="PANTHER" id="PTHR47969">
    <property type="entry name" value="CHROMOSOME-ASSOCIATED KINESIN KIF4A-RELATED"/>
    <property type="match status" value="1"/>
</dbReference>
<dbReference type="InterPro" id="IPR001752">
    <property type="entry name" value="Kinesin_motor_dom"/>
</dbReference>
<dbReference type="SUPFAM" id="SSF52540">
    <property type="entry name" value="P-loop containing nucleoside triphosphate hydrolases"/>
    <property type="match status" value="1"/>
</dbReference>
<evidence type="ECO:0000256" key="5">
    <source>
        <dbReference type="ARBA" id="ARBA00023054"/>
    </source>
</evidence>
<dbReference type="GO" id="GO:0003777">
    <property type="term" value="F:microtubule motor activity"/>
    <property type="evidence" value="ECO:0007669"/>
    <property type="project" value="InterPro"/>
</dbReference>
<evidence type="ECO:0000256" key="6">
    <source>
        <dbReference type="PROSITE-ProRule" id="PRU00283"/>
    </source>
</evidence>
<dbReference type="GO" id="GO:0005874">
    <property type="term" value="C:microtubule"/>
    <property type="evidence" value="ECO:0007669"/>
    <property type="project" value="UniProtKB-KW"/>
</dbReference>
<dbReference type="PROSITE" id="PS00411">
    <property type="entry name" value="KINESIN_MOTOR_1"/>
    <property type="match status" value="1"/>
</dbReference>
<feature type="region of interest" description="Disordered" evidence="9">
    <location>
        <begin position="742"/>
        <end position="781"/>
    </location>
</feature>
<dbReference type="CDD" id="cd01369">
    <property type="entry name" value="KISc_KHC_KIF5"/>
    <property type="match status" value="1"/>
</dbReference>
<feature type="compositionally biased region" description="Polar residues" evidence="9">
    <location>
        <begin position="198"/>
        <end position="213"/>
    </location>
</feature>
<name>A0A642UBW9_DIURU</name>
<feature type="region of interest" description="Disordered" evidence="9">
    <location>
        <begin position="671"/>
        <end position="690"/>
    </location>
</feature>
<dbReference type="InterPro" id="IPR027640">
    <property type="entry name" value="Kinesin-like_fam"/>
</dbReference>
<dbReference type="GO" id="GO:0005875">
    <property type="term" value="C:microtubule associated complex"/>
    <property type="evidence" value="ECO:0007669"/>
    <property type="project" value="TreeGrafter"/>
</dbReference>
<accession>A0A642UBW9</accession>
<keyword evidence="4 6" id="KW-0067">ATP-binding</keyword>
<evidence type="ECO:0000256" key="4">
    <source>
        <dbReference type="ARBA" id="ARBA00022840"/>
    </source>
</evidence>
<dbReference type="GO" id="GO:0007052">
    <property type="term" value="P:mitotic spindle organization"/>
    <property type="evidence" value="ECO:0007669"/>
    <property type="project" value="TreeGrafter"/>
</dbReference>
<dbReference type="SMART" id="SM00129">
    <property type="entry name" value="KISc"/>
    <property type="match status" value="1"/>
</dbReference>
<keyword evidence="3 6" id="KW-0547">Nucleotide-binding</keyword>
<dbReference type="Gene3D" id="3.40.850.10">
    <property type="entry name" value="Kinesin motor domain"/>
    <property type="match status" value="1"/>
</dbReference>
<feature type="compositionally biased region" description="Polar residues" evidence="9">
    <location>
        <begin position="17"/>
        <end position="29"/>
    </location>
</feature>
<feature type="coiled-coil region" evidence="8">
    <location>
        <begin position="407"/>
        <end position="441"/>
    </location>
</feature>
<dbReference type="FunFam" id="3.40.850.10:FF:000194">
    <property type="entry name" value="AaceriADR145Cp"/>
    <property type="match status" value="1"/>
</dbReference>
<feature type="compositionally biased region" description="Acidic residues" evidence="9">
    <location>
        <begin position="1"/>
        <end position="11"/>
    </location>
</feature>
<evidence type="ECO:0000313" key="12">
    <source>
        <dbReference type="Proteomes" id="UP000449547"/>
    </source>
</evidence>
<dbReference type="PROSITE" id="PS50067">
    <property type="entry name" value="KINESIN_MOTOR_2"/>
    <property type="match status" value="1"/>
</dbReference>
<evidence type="ECO:0000256" key="7">
    <source>
        <dbReference type="RuleBase" id="RU000394"/>
    </source>
</evidence>
<evidence type="ECO:0000313" key="11">
    <source>
        <dbReference type="EMBL" id="KAA8896420.1"/>
    </source>
</evidence>
<dbReference type="GO" id="GO:0007018">
    <property type="term" value="P:microtubule-based movement"/>
    <property type="evidence" value="ECO:0007669"/>
    <property type="project" value="InterPro"/>
</dbReference>
<protein>
    <recommendedName>
        <fullName evidence="7">Kinesin-like protein</fullName>
    </recommendedName>
</protein>
<dbReference type="VEuPathDB" id="FungiDB:DIURU_005792"/>
<dbReference type="GeneID" id="54784443"/>
<proteinExistence type="inferred from homology"/>
<feature type="region of interest" description="Disordered" evidence="9">
    <location>
        <begin position="444"/>
        <end position="512"/>
    </location>
</feature>
<dbReference type="InterPro" id="IPR019821">
    <property type="entry name" value="Kinesin_motor_CS"/>
</dbReference>